<dbReference type="RefSeq" id="WP_296945154.1">
    <property type="nucleotide sequence ID" value="NZ_LT599032.1"/>
</dbReference>
<dbReference type="EMBL" id="FLUM01000003">
    <property type="protein sequence ID" value="SBW05626.1"/>
    <property type="molecule type" value="Genomic_DNA"/>
</dbReference>
<gene>
    <name evidence="1" type="ORF">KL86DYS1_31160</name>
</gene>
<sequence>MELKKMSTEYLKESIWRCNYRLALGDYGCMRTEHRVREAMRDYQTELDKRKQTELDFK</sequence>
<name>A0A212K1U1_9BACT</name>
<dbReference type="AlphaFoldDB" id="A0A212K1U1"/>
<organism evidence="1">
    <name type="scientific">uncultured Dysgonomonas sp</name>
    <dbReference type="NCBI Taxonomy" id="206096"/>
    <lineage>
        <taxon>Bacteria</taxon>
        <taxon>Pseudomonadati</taxon>
        <taxon>Bacteroidota</taxon>
        <taxon>Bacteroidia</taxon>
        <taxon>Bacteroidales</taxon>
        <taxon>Dysgonomonadaceae</taxon>
        <taxon>Dysgonomonas</taxon>
        <taxon>environmental samples</taxon>
    </lineage>
</organism>
<evidence type="ECO:0000313" key="1">
    <source>
        <dbReference type="EMBL" id="SBW05626.1"/>
    </source>
</evidence>
<reference evidence="1" key="1">
    <citation type="submission" date="2016-04" db="EMBL/GenBank/DDBJ databases">
        <authorList>
            <person name="Evans L.H."/>
            <person name="Alamgir A."/>
            <person name="Owens N."/>
            <person name="Weber N.D."/>
            <person name="Virtaneva K."/>
            <person name="Barbian K."/>
            <person name="Babar A."/>
            <person name="Rosenke K."/>
        </authorList>
    </citation>
    <scope>NUCLEOTIDE SEQUENCE</scope>
    <source>
        <strain evidence="1">86-1</strain>
    </source>
</reference>
<accession>A0A212K1U1</accession>
<proteinExistence type="predicted"/>
<protein>
    <submittedName>
        <fullName evidence="1">Uncharacterized protein</fullName>
    </submittedName>
</protein>